<keyword evidence="4" id="KW-1185">Reference proteome</keyword>
<evidence type="ECO:0000259" key="2">
    <source>
        <dbReference type="PROSITE" id="PS50943"/>
    </source>
</evidence>
<sequence length="196" mass="21999">MNTPELKQLKMAWIAAKESGDTQAQIRILQEYPAYQDELIDFIAGYQATGGTEAIDQTASLLPLTRRALNSALERVFEPQTAFATLAELRKSRNLNKVETARGLRLSVDVWNKFESGAIELVSLSQRQLEKLAQFFQVSIEQFSNALGGSQPALTMNRRQTREAASQAQQGPKKQSFAEAIARSTMSREDQQFWLD</sequence>
<name>A0ABQ3VIB8_9CHLR</name>
<dbReference type="InterPro" id="IPR010982">
    <property type="entry name" value="Lambda_DNA-bd_dom_sf"/>
</dbReference>
<dbReference type="CDD" id="cd00093">
    <property type="entry name" value="HTH_XRE"/>
    <property type="match status" value="1"/>
</dbReference>
<dbReference type="EMBL" id="BNJJ01000009">
    <property type="protein sequence ID" value="GHO85434.1"/>
    <property type="molecule type" value="Genomic_DNA"/>
</dbReference>
<evidence type="ECO:0000256" key="1">
    <source>
        <dbReference type="SAM" id="MobiDB-lite"/>
    </source>
</evidence>
<evidence type="ECO:0000313" key="3">
    <source>
        <dbReference type="EMBL" id="GHO85434.1"/>
    </source>
</evidence>
<dbReference type="SMART" id="SM00530">
    <property type="entry name" value="HTH_XRE"/>
    <property type="match status" value="1"/>
</dbReference>
<dbReference type="Proteomes" id="UP000635565">
    <property type="component" value="Unassembled WGS sequence"/>
</dbReference>
<comment type="caution">
    <text evidence="3">The sequence shown here is derived from an EMBL/GenBank/DDBJ whole genome shotgun (WGS) entry which is preliminary data.</text>
</comment>
<feature type="domain" description="HTH cro/C1-type" evidence="2">
    <location>
        <begin position="86"/>
        <end position="143"/>
    </location>
</feature>
<dbReference type="RefSeq" id="WP_201363089.1">
    <property type="nucleotide sequence ID" value="NZ_BNJJ01000009.1"/>
</dbReference>
<feature type="compositionally biased region" description="Polar residues" evidence="1">
    <location>
        <begin position="157"/>
        <end position="173"/>
    </location>
</feature>
<reference evidence="3 4" key="1">
    <citation type="journal article" date="2021" name="Int. J. Syst. Evol. Microbiol.">
        <title>Reticulibacter mediterranei gen. nov., sp. nov., within the new family Reticulibacteraceae fam. nov., and Ktedonospora formicarum gen. nov., sp. nov., Ktedonobacter robiniae sp. nov., Dictyobacter formicarum sp. nov. and Dictyobacter arantiisoli sp. nov., belonging to the class Ktedonobacteria.</title>
        <authorList>
            <person name="Yabe S."/>
            <person name="Zheng Y."/>
            <person name="Wang C.M."/>
            <person name="Sakai Y."/>
            <person name="Abe K."/>
            <person name="Yokota A."/>
            <person name="Donadio S."/>
            <person name="Cavaletti L."/>
            <person name="Monciardini P."/>
        </authorList>
    </citation>
    <scope>NUCLEOTIDE SEQUENCE [LARGE SCALE GENOMIC DNA]</scope>
    <source>
        <strain evidence="3 4">SOSP1-9</strain>
    </source>
</reference>
<organism evidence="3 4">
    <name type="scientific">Dictyobacter formicarum</name>
    <dbReference type="NCBI Taxonomy" id="2778368"/>
    <lineage>
        <taxon>Bacteria</taxon>
        <taxon>Bacillati</taxon>
        <taxon>Chloroflexota</taxon>
        <taxon>Ktedonobacteria</taxon>
        <taxon>Ktedonobacterales</taxon>
        <taxon>Dictyobacteraceae</taxon>
        <taxon>Dictyobacter</taxon>
    </lineage>
</organism>
<protein>
    <recommendedName>
        <fullName evidence="2">HTH cro/C1-type domain-containing protein</fullName>
    </recommendedName>
</protein>
<gene>
    <name evidence="3" type="ORF">KSZ_34400</name>
</gene>
<evidence type="ECO:0000313" key="4">
    <source>
        <dbReference type="Proteomes" id="UP000635565"/>
    </source>
</evidence>
<dbReference type="SUPFAM" id="SSF47413">
    <property type="entry name" value="lambda repressor-like DNA-binding domains"/>
    <property type="match status" value="1"/>
</dbReference>
<dbReference type="PROSITE" id="PS50943">
    <property type="entry name" value="HTH_CROC1"/>
    <property type="match status" value="1"/>
</dbReference>
<feature type="region of interest" description="Disordered" evidence="1">
    <location>
        <begin position="157"/>
        <end position="178"/>
    </location>
</feature>
<dbReference type="InterPro" id="IPR001387">
    <property type="entry name" value="Cro/C1-type_HTH"/>
</dbReference>
<proteinExistence type="predicted"/>
<accession>A0ABQ3VIB8</accession>
<dbReference type="Gene3D" id="1.10.260.40">
    <property type="entry name" value="lambda repressor-like DNA-binding domains"/>
    <property type="match status" value="1"/>
</dbReference>